<dbReference type="SUPFAM" id="SSF75138">
    <property type="entry name" value="HprK N-terminal domain-like"/>
    <property type="match status" value="1"/>
</dbReference>
<name>A0A7G6E672_THEFR</name>
<dbReference type="OrthoDB" id="9800356at2"/>
<evidence type="ECO:0000313" key="2">
    <source>
        <dbReference type="Proteomes" id="UP000515847"/>
    </source>
</evidence>
<protein>
    <submittedName>
        <fullName evidence="1">Serine kinase</fullName>
    </submittedName>
</protein>
<dbReference type="Gene3D" id="3.40.1390.20">
    <property type="entry name" value="HprK N-terminal domain-like"/>
    <property type="match status" value="1"/>
</dbReference>
<dbReference type="EMBL" id="CP045798">
    <property type="protein sequence ID" value="QNB47576.1"/>
    <property type="molecule type" value="Genomic_DNA"/>
</dbReference>
<keyword evidence="2" id="KW-1185">Reference proteome</keyword>
<sequence>MKLGEIIEKLKLERLTSGEGNLAAEVRGCYIGDLLSNVMAHAQAGNVWLTVQIHPNIVAVASLLNLPAIILVEGHQPQPETLAKAKEEGIVLLSSEHTSYHLAGQMYMLGLGR</sequence>
<organism evidence="1 2">
    <name type="scientific">Thermanaerosceptrum fracticalcis</name>
    <dbReference type="NCBI Taxonomy" id="1712410"/>
    <lineage>
        <taxon>Bacteria</taxon>
        <taxon>Bacillati</taxon>
        <taxon>Bacillota</taxon>
        <taxon>Clostridia</taxon>
        <taxon>Eubacteriales</taxon>
        <taxon>Peptococcaceae</taxon>
        <taxon>Thermanaerosceptrum</taxon>
    </lineage>
</organism>
<keyword evidence="1" id="KW-0808">Transferase</keyword>
<dbReference type="AlphaFoldDB" id="A0A7G6E672"/>
<dbReference type="GO" id="GO:0016301">
    <property type="term" value="F:kinase activity"/>
    <property type="evidence" value="ECO:0007669"/>
    <property type="project" value="UniProtKB-KW"/>
</dbReference>
<evidence type="ECO:0000313" key="1">
    <source>
        <dbReference type="EMBL" id="QNB47576.1"/>
    </source>
</evidence>
<proteinExistence type="predicted"/>
<reference evidence="1 2" key="1">
    <citation type="journal article" date="2019" name="Front. Microbiol.">
        <title>Thermoanaerosceptrum fracticalcis gen. nov. sp. nov., a Novel Fumarate-Fermenting Microorganism From a Deep Fractured Carbonate Aquifer of the US Great Basin.</title>
        <authorList>
            <person name="Hamilton-Brehm S.D."/>
            <person name="Stewart L.E."/>
            <person name="Zavarin M."/>
            <person name="Caldwell M."/>
            <person name="Lawson P.A."/>
            <person name="Onstott T.C."/>
            <person name="Grzymski J."/>
            <person name="Neveux I."/>
            <person name="Lollar B.S."/>
            <person name="Russell C.E."/>
            <person name="Moser D.P."/>
        </authorList>
    </citation>
    <scope>NUCLEOTIDE SEQUENCE [LARGE SCALE GENOMIC DNA]</scope>
    <source>
        <strain evidence="1 2">DRI-13</strain>
    </source>
</reference>
<dbReference type="KEGG" id="tfr:BR63_15625"/>
<dbReference type="Proteomes" id="UP000515847">
    <property type="component" value="Chromosome"/>
</dbReference>
<gene>
    <name evidence="1" type="ORF">BR63_15625</name>
</gene>
<keyword evidence="1" id="KW-0418">Kinase</keyword>
<dbReference type="InterPro" id="IPR028979">
    <property type="entry name" value="Ser_kin/Pase_Hpr-like_N_sf"/>
</dbReference>
<accession>A0A7G6E672</accession>
<dbReference type="RefSeq" id="WP_034421899.1">
    <property type="nucleotide sequence ID" value="NZ_CP045798.1"/>
</dbReference>